<evidence type="ECO:0000259" key="1">
    <source>
        <dbReference type="Pfam" id="PF00481"/>
    </source>
</evidence>
<dbReference type="Pfam" id="PF00481">
    <property type="entry name" value="PP2C"/>
    <property type="match status" value="1"/>
</dbReference>
<dbReference type="AlphaFoldDB" id="A0A2H5QWL8"/>
<reference evidence="2 3" key="1">
    <citation type="journal article" date="2017" name="Front. Genet.">
        <title>Draft sequencing of the heterozygous diploid genome of Satsuma (Citrus unshiu Marc.) using a hybrid assembly approach.</title>
        <authorList>
            <person name="Shimizu T."/>
            <person name="Tanizawa Y."/>
            <person name="Mochizuki T."/>
            <person name="Nagasaki H."/>
            <person name="Yoshioka T."/>
            <person name="Toyoda A."/>
            <person name="Fujiyama A."/>
            <person name="Kaminuma E."/>
            <person name="Nakamura Y."/>
        </authorList>
    </citation>
    <scope>NUCLEOTIDE SEQUENCE [LARGE SCALE GENOMIC DNA]</scope>
    <source>
        <strain evidence="3">cv. Miyagawa wase</strain>
    </source>
</reference>
<dbReference type="InterPro" id="IPR001932">
    <property type="entry name" value="PPM-type_phosphatase-like_dom"/>
</dbReference>
<dbReference type="SUPFAM" id="SSF81606">
    <property type="entry name" value="PP2C-like"/>
    <property type="match status" value="1"/>
</dbReference>
<protein>
    <recommendedName>
        <fullName evidence="1">PPM-type phosphatase domain-containing protein</fullName>
    </recommendedName>
</protein>
<dbReference type="PANTHER" id="PTHR47992">
    <property type="entry name" value="PROTEIN PHOSPHATASE"/>
    <property type="match status" value="1"/>
</dbReference>
<accession>A0A2H5QWL8</accession>
<dbReference type="InterPro" id="IPR036457">
    <property type="entry name" value="PPM-type-like_dom_sf"/>
</dbReference>
<evidence type="ECO:0000313" key="2">
    <source>
        <dbReference type="EMBL" id="GAY69018.1"/>
    </source>
</evidence>
<dbReference type="Gene3D" id="3.60.40.10">
    <property type="entry name" value="PPM-type phosphatase domain"/>
    <property type="match status" value="1"/>
</dbReference>
<evidence type="ECO:0000313" key="3">
    <source>
        <dbReference type="Proteomes" id="UP000236630"/>
    </source>
</evidence>
<dbReference type="STRING" id="55188.A0A2H5QWL8"/>
<keyword evidence="3" id="KW-1185">Reference proteome</keyword>
<sequence>MGTNFCEASYRVVDRQKVCFFGVYEVIGGSELQSKSKKPSHLKNLSSHADFIEDTKTTIVEVFRKLMRNYLIERKASKEIRGSTLLRLLWLLGESAGCLAKCCDIPEWWPPRAGSSIFHWSVDHKPDRSDERQRIETLGGTWRVGCSSLFLPCIFGDKLLNAIRRLAEPEIQEEEIEWYRLYNRCCDGLWECHIPMRKAVAMVEHNNPMQNASRSSLTDAYARGELLTTLTCVVLFGLRSSRPDTLDVHLAMLYRPL</sequence>
<dbReference type="Proteomes" id="UP000236630">
    <property type="component" value="Unassembled WGS sequence"/>
</dbReference>
<dbReference type="GO" id="GO:0004722">
    <property type="term" value="F:protein serine/threonine phosphatase activity"/>
    <property type="evidence" value="ECO:0007669"/>
    <property type="project" value="InterPro"/>
</dbReference>
<feature type="domain" description="PPM-type phosphatase" evidence="1">
    <location>
        <begin position="119"/>
        <end position="224"/>
    </location>
</feature>
<organism evidence="2 3">
    <name type="scientific">Citrus unshiu</name>
    <name type="common">Satsuma mandarin</name>
    <name type="synonym">Citrus nobilis var. unshiu</name>
    <dbReference type="NCBI Taxonomy" id="55188"/>
    <lineage>
        <taxon>Eukaryota</taxon>
        <taxon>Viridiplantae</taxon>
        <taxon>Streptophyta</taxon>
        <taxon>Embryophyta</taxon>
        <taxon>Tracheophyta</taxon>
        <taxon>Spermatophyta</taxon>
        <taxon>Magnoliopsida</taxon>
        <taxon>eudicotyledons</taxon>
        <taxon>Gunneridae</taxon>
        <taxon>Pentapetalae</taxon>
        <taxon>rosids</taxon>
        <taxon>malvids</taxon>
        <taxon>Sapindales</taxon>
        <taxon>Rutaceae</taxon>
        <taxon>Aurantioideae</taxon>
        <taxon>Citrus</taxon>
    </lineage>
</organism>
<comment type="caution">
    <text evidence="2">The sequence shown here is derived from an EMBL/GenBank/DDBJ whole genome shotgun (WGS) entry which is preliminary data.</text>
</comment>
<proteinExistence type="predicted"/>
<dbReference type="EMBL" id="BDQV01001059">
    <property type="protein sequence ID" value="GAY69018.1"/>
    <property type="molecule type" value="Genomic_DNA"/>
</dbReference>
<name>A0A2H5QWL8_CITUN</name>
<dbReference type="InterPro" id="IPR015655">
    <property type="entry name" value="PP2C"/>
</dbReference>
<gene>
    <name evidence="2" type="ORF">CUMW_268710</name>
</gene>